<dbReference type="EMBL" id="QQAX01000012">
    <property type="protein sequence ID" value="RDI42868.1"/>
    <property type="molecule type" value="Genomic_DNA"/>
</dbReference>
<dbReference type="Pfam" id="PF00990">
    <property type="entry name" value="GGDEF"/>
    <property type="match status" value="1"/>
</dbReference>
<dbReference type="CDD" id="cd01949">
    <property type="entry name" value="GGDEF"/>
    <property type="match status" value="1"/>
</dbReference>
<dbReference type="PROSITE" id="PS50113">
    <property type="entry name" value="PAC"/>
    <property type="match status" value="1"/>
</dbReference>
<accession>A0A370GGF0</accession>
<protein>
    <submittedName>
        <fullName evidence="6">PAS domain S-box-containing protein/diguanylate cyclase (GGDEF)-like protein</fullName>
    </submittedName>
</protein>
<dbReference type="PANTHER" id="PTHR44757:SF2">
    <property type="entry name" value="BIOFILM ARCHITECTURE MAINTENANCE PROTEIN MBAA"/>
    <property type="match status" value="1"/>
</dbReference>
<comment type="cofactor">
    <cofactor evidence="1">
        <name>Mg(2+)</name>
        <dbReference type="ChEBI" id="CHEBI:18420"/>
    </cofactor>
</comment>
<dbReference type="NCBIfam" id="TIGR00254">
    <property type="entry name" value="GGDEF"/>
    <property type="match status" value="1"/>
</dbReference>
<dbReference type="InterPro" id="IPR000014">
    <property type="entry name" value="PAS"/>
</dbReference>
<dbReference type="Gene3D" id="3.30.450.20">
    <property type="entry name" value="PAS domain"/>
    <property type="match status" value="1"/>
</dbReference>
<comment type="caution">
    <text evidence="6">The sequence shown here is derived from an EMBL/GenBank/DDBJ whole genome shotgun (WGS) entry which is preliminary data.</text>
</comment>
<dbReference type="Proteomes" id="UP000254720">
    <property type="component" value="Unassembled WGS sequence"/>
</dbReference>
<dbReference type="FunFam" id="3.30.70.270:FF:000001">
    <property type="entry name" value="Diguanylate cyclase domain protein"/>
    <property type="match status" value="1"/>
</dbReference>
<dbReference type="SUPFAM" id="SSF141868">
    <property type="entry name" value="EAL domain-like"/>
    <property type="match status" value="1"/>
</dbReference>
<dbReference type="PROSITE" id="PS50112">
    <property type="entry name" value="PAS"/>
    <property type="match status" value="1"/>
</dbReference>
<dbReference type="PROSITE" id="PS50887">
    <property type="entry name" value="GGDEF"/>
    <property type="match status" value="1"/>
</dbReference>
<dbReference type="Gene3D" id="3.30.70.270">
    <property type="match status" value="1"/>
</dbReference>
<evidence type="ECO:0000313" key="7">
    <source>
        <dbReference type="Proteomes" id="UP000254720"/>
    </source>
</evidence>
<feature type="domain" description="EAL" evidence="4">
    <location>
        <begin position="420"/>
        <end position="676"/>
    </location>
</feature>
<dbReference type="InterPro" id="IPR001633">
    <property type="entry name" value="EAL_dom"/>
</dbReference>
<dbReference type="InterPro" id="IPR000160">
    <property type="entry name" value="GGDEF_dom"/>
</dbReference>
<dbReference type="SMART" id="SM00052">
    <property type="entry name" value="EAL"/>
    <property type="match status" value="1"/>
</dbReference>
<dbReference type="CDD" id="cd00130">
    <property type="entry name" value="PAS"/>
    <property type="match status" value="1"/>
</dbReference>
<dbReference type="GO" id="GO:0003824">
    <property type="term" value="F:catalytic activity"/>
    <property type="evidence" value="ECO:0007669"/>
    <property type="project" value="UniProtKB-ARBA"/>
</dbReference>
<evidence type="ECO:0000259" key="4">
    <source>
        <dbReference type="PROSITE" id="PS50883"/>
    </source>
</evidence>
<dbReference type="SUPFAM" id="SSF55073">
    <property type="entry name" value="Nucleotide cyclase"/>
    <property type="match status" value="1"/>
</dbReference>
<evidence type="ECO:0000313" key="6">
    <source>
        <dbReference type="EMBL" id="RDI42868.1"/>
    </source>
</evidence>
<dbReference type="InterPro" id="IPR035965">
    <property type="entry name" value="PAS-like_dom_sf"/>
</dbReference>
<dbReference type="RefSeq" id="WP_114834528.1">
    <property type="nucleotide sequence ID" value="NZ_LR699114.1"/>
</dbReference>
<name>A0A370GGF0_9COXI</name>
<evidence type="ECO:0000259" key="2">
    <source>
        <dbReference type="PROSITE" id="PS50112"/>
    </source>
</evidence>
<dbReference type="SUPFAM" id="SSF55785">
    <property type="entry name" value="PYP-like sensor domain (PAS domain)"/>
    <property type="match status" value="1"/>
</dbReference>
<dbReference type="InterPro" id="IPR029787">
    <property type="entry name" value="Nucleotide_cyclase"/>
</dbReference>
<dbReference type="CDD" id="cd01948">
    <property type="entry name" value="EAL"/>
    <property type="match status" value="1"/>
</dbReference>
<dbReference type="PANTHER" id="PTHR44757">
    <property type="entry name" value="DIGUANYLATE CYCLASE DGCP"/>
    <property type="match status" value="1"/>
</dbReference>
<evidence type="ECO:0000259" key="3">
    <source>
        <dbReference type="PROSITE" id="PS50113"/>
    </source>
</evidence>
<evidence type="ECO:0000259" key="5">
    <source>
        <dbReference type="PROSITE" id="PS50887"/>
    </source>
</evidence>
<feature type="domain" description="PAC" evidence="3">
    <location>
        <begin position="90"/>
        <end position="143"/>
    </location>
</feature>
<dbReference type="InterPro" id="IPR043128">
    <property type="entry name" value="Rev_trsase/Diguanyl_cyclase"/>
</dbReference>
<dbReference type="Pfam" id="PF00563">
    <property type="entry name" value="EAL"/>
    <property type="match status" value="1"/>
</dbReference>
<gene>
    <name evidence="6" type="ORF">C8D86_11266</name>
</gene>
<dbReference type="InterPro" id="IPR000700">
    <property type="entry name" value="PAS-assoc_C"/>
</dbReference>
<proteinExistence type="predicted"/>
<dbReference type="InterPro" id="IPR035919">
    <property type="entry name" value="EAL_sf"/>
</dbReference>
<dbReference type="PROSITE" id="PS50883">
    <property type="entry name" value="EAL"/>
    <property type="match status" value="1"/>
</dbReference>
<dbReference type="NCBIfam" id="TIGR00229">
    <property type="entry name" value="sensory_box"/>
    <property type="match status" value="1"/>
</dbReference>
<dbReference type="InterPro" id="IPR052155">
    <property type="entry name" value="Biofilm_reg_signaling"/>
</dbReference>
<sequence>MKRDKASLILTQLRNTLSKMELSLGAIDDAIIWVDNRSIIEWCNEKFGSLIGRLPIEILGKHINEVMQLKKQGRPISLDDVLIKHLENESKSRSHLYEFEKNNETILLEVYSRPFREMHEEITIVAVLRDVTERQNAQQRIEFLASIPENNSAPIFSINKQNEVIYSNKAAESLFACWKAEIGQELPTSFISLIDSAIKNQKEYLIEESCLKTQYLFSITPGATENVNIYGTNITARIEAERELVYLSNHDMLTNLYNRPAFEAALKREIVKSYRDNTSFAILLLDLDNFKTVNDTFGHHIGDQLLVTVAKQLKENVRKEDIVARFGGDEFIILLSGIKDIKEVAAFAQHLIDRFNKPFKLENYYFNATISIGIAVAPFSGKDEATLLKNADIALYTVKEVGRNNYQFFSDEIDYAFRQRAELETGMPAAIEKNEFYLVYQPQYKLPNREVVGVEVLLRWQHPKLGLIMPDEFIPLAEKSGFIVPIGEWVLKHACAQYVKWLTAGLIPKNLKFAVNLSPKHLANEQFLSSLQNILKETGMPPQNLELELTETAVMTSAINLDPILEQLRSLGVTISIDDFGAGYSSLTRLKDLPISTLKIDKSFIKNLSKNPDDAVIVKSIIALGDSLGLNVIPEGVETEEQLNLLIQYHCSIVQGFYFGQRPLNADEMSTLLKESFPRANEKI</sequence>
<keyword evidence="7" id="KW-1185">Reference proteome</keyword>
<dbReference type="SMART" id="SM00091">
    <property type="entry name" value="PAS"/>
    <property type="match status" value="2"/>
</dbReference>
<feature type="domain" description="GGDEF" evidence="5">
    <location>
        <begin position="278"/>
        <end position="411"/>
    </location>
</feature>
<reference evidence="6 7" key="1">
    <citation type="submission" date="2018-07" db="EMBL/GenBank/DDBJ databases">
        <title>Genomic Encyclopedia of Type Strains, Phase IV (KMG-IV): sequencing the most valuable type-strain genomes for metagenomic binning, comparative biology and taxonomic classification.</title>
        <authorList>
            <person name="Goeker M."/>
        </authorList>
    </citation>
    <scope>NUCLEOTIDE SEQUENCE [LARGE SCALE GENOMIC DNA]</scope>
    <source>
        <strain evidence="6 7">DSM 16500</strain>
    </source>
</reference>
<evidence type="ECO:0000256" key="1">
    <source>
        <dbReference type="ARBA" id="ARBA00001946"/>
    </source>
</evidence>
<dbReference type="OrthoDB" id="9804951at2"/>
<dbReference type="Gene3D" id="3.20.20.450">
    <property type="entry name" value="EAL domain"/>
    <property type="match status" value="1"/>
</dbReference>
<organism evidence="6 7">
    <name type="scientific">Aquicella lusitana</name>
    <dbReference type="NCBI Taxonomy" id="254246"/>
    <lineage>
        <taxon>Bacteria</taxon>
        <taxon>Pseudomonadati</taxon>
        <taxon>Pseudomonadota</taxon>
        <taxon>Gammaproteobacteria</taxon>
        <taxon>Legionellales</taxon>
        <taxon>Coxiellaceae</taxon>
        <taxon>Aquicella</taxon>
    </lineage>
</organism>
<dbReference type="SMART" id="SM00267">
    <property type="entry name" value="GGDEF"/>
    <property type="match status" value="1"/>
</dbReference>
<feature type="domain" description="PAS" evidence="2">
    <location>
        <begin position="16"/>
        <end position="69"/>
    </location>
</feature>
<dbReference type="Pfam" id="PF13426">
    <property type="entry name" value="PAS_9"/>
    <property type="match status" value="1"/>
</dbReference>
<dbReference type="AlphaFoldDB" id="A0A370GGF0"/>